<evidence type="ECO:0000313" key="2">
    <source>
        <dbReference type="EMBL" id="TFK16676.1"/>
    </source>
</evidence>
<feature type="region of interest" description="Disordered" evidence="1">
    <location>
        <begin position="37"/>
        <end position="108"/>
    </location>
</feature>
<accession>A0A5C3K9E0</accession>
<feature type="compositionally biased region" description="Basic and acidic residues" evidence="1">
    <location>
        <begin position="71"/>
        <end position="81"/>
    </location>
</feature>
<feature type="compositionally biased region" description="Basic and acidic residues" evidence="1">
    <location>
        <begin position="91"/>
        <end position="107"/>
    </location>
</feature>
<sequence>MSKWQIGQKWNWIRTLVMVIGTLRGAAFLGRGAYTAGLSGPGSQGSRAEDDESRAGGGDHDNGGEQQVDGRGGRRGDDRHRGVSTGGRGPGHRDITGNERTDEEAKRAANVSKTNVWVSRTLGDPLPVAKPALKARNKVRLKDMVADEYVGGRKMIAACLTPGTAKFVDNTDELPRRHTSMLGTGHIALRGYLHKIMSV</sequence>
<dbReference type="Proteomes" id="UP000307440">
    <property type="component" value="Unassembled WGS sequence"/>
</dbReference>
<name>A0A5C3K9E0_COPMA</name>
<feature type="compositionally biased region" description="Basic and acidic residues" evidence="1">
    <location>
        <begin position="53"/>
        <end position="63"/>
    </location>
</feature>
<proteinExistence type="predicted"/>
<organism evidence="2 3">
    <name type="scientific">Coprinopsis marcescibilis</name>
    <name type="common">Agaric fungus</name>
    <name type="synonym">Psathyrella marcescibilis</name>
    <dbReference type="NCBI Taxonomy" id="230819"/>
    <lineage>
        <taxon>Eukaryota</taxon>
        <taxon>Fungi</taxon>
        <taxon>Dikarya</taxon>
        <taxon>Basidiomycota</taxon>
        <taxon>Agaricomycotina</taxon>
        <taxon>Agaricomycetes</taxon>
        <taxon>Agaricomycetidae</taxon>
        <taxon>Agaricales</taxon>
        <taxon>Agaricineae</taxon>
        <taxon>Psathyrellaceae</taxon>
        <taxon>Coprinopsis</taxon>
    </lineage>
</organism>
<reference evidence="2 3" key="1">
    <citation type="journal article" date="2019" name="Nat. Ecol. Evol.">
        <title>Megaphylogeny resolves global patterns of mushroom evolution.</title>
        <authorList>
            <person name="Varga T."/>
            <person name="Krizsan K."/>
            <person name="Foldi C."/>
            <person name="Dima B."/>
            <person name="Sanchez-Garcia M."/>
            <person name="Sanchez-Ramirez S."/>
            <person name="Szollosi G.J."/>
            <person name="Szarkandi J.G."/>
            <person name="Papp V."/>
            <person name="Albert L."/>
            <person name="Andreopoulos W."/>
            <person name="Angelini C."/>
            <person name="Antonin V."/>
            <person name="Barry K.W."/>
            <person name="Bougher N.L."/>
            <person name="Buchanan P."/>
            <person name="Buyck B."/>
            <person name="Bense V."/>
            <person name="Catcheside P."/>
            <person name="Chovatia M."/>
            <person name="Cooper J."/>
            <person name="Damon W."/>
            <person name="Desjardin D."/>
            <person name="Finy P."/>
            <person name="Geml J."/>
            <person name="Haridas S."/>
            <person name="Hughes K."/>
            <person name="Justo A."/>
            <person name="Karasinski D."/>
            <person name="Kautmanova I."/>
            <person name="Kiss B."/>
            <person name="Kocsube S."/>
            <person name="Kotiranta H."/>
            <person name="LaButti K.M."/>
            <person name="Lechner B.E."/>
            <person name="Liimatainen K."/>
            <person name="Lipzen A."/>
            <person name="Lukacs Z."/>
            <person name="Mihaltcheva S."/>
            <person name="Morgado L.N."/>
            <person name="Niskanen T."/>
            <person name="Noordeloos M.E."/>
            <person name="Ohm R.A."/>
            <person name="Ortiz-Santana B."/>
            <person name="Ovrebo C."/>
            <person name="Racz N."/>
            <person name="Riley R."/>
            <person name="Savchenko A."/>
            <person name="Shiryaev A."/>
            <person name="Soop K."/>
            <person name="Spirin V."/>
            <person name="Szebenyi C."/>
            <person name="Tomsovsky M."/>
            <person name="Tulloss R.E."/>
            <person name="Uehling J."/>
            <person name="Grigoriev I.V."/>
            <person name="Vagvolgyi C."/>
            <person name="Papp T."/>
            <person name="Martin F.M."/>
            <person name="Miettinen O."/>
            <person name="Hibbett D.S."/>
            <person name="Nagy L.G."/>
        </authorList>
    </citation>
    <scope>NUCLEOTIDE SEQUENCE [LARGE SCALE GENOMIC DNA]</scope>
    <source>
        <strain evidence="2 3">CBS 121175</strain>
    </source>
</reference>
<keyword evidence="3" id="KW-1185">Reference proteome</keyword>
<dbReference type="OrthoDB" id="3265515at2759"/>
<protein>
    <submittedName>
        <fullName evidence="2">Uncharacterized protein</fullName>
    </submittedName>
</protein>
<gene>
    <name evidence="2" type="ORF">FA15DRAFT_698693</name>
</gene>
<dbReference type="AlphaFoldDB" id="A0A5C3K9E0"/>
<evidence type="ECO:0000313" key="3">
    <source>
        <dbReference type="Proteomes" id="UP000307440"/>
    </source>
</evidence>
<dbReference type="EMBL" id="ML210675">
    <property type="protein sequence ID" value="TFK16676.1"/>
    <property type="molecule type" value="Genomic_DNA"/>
</dbReference>
<evidence type="ECO:0000256" key="1">
    <source>
        <dbReference type="SAM" id="MobiDB-lite"/>
    </source>
</evidence>